<protein>
    <submittedName>
        <fullName evidence="2">Uncharacterized protein</fullName>
    </submittedName>
</protein>
<organism evidence="2 3">
    <name type="scientific">Paracoccus seriniphilus</name>
    <dbReference type="NCBI Taxonomy" id="184748"/>
    <lineage>
        <taxon>Bacteria</taxon>
        <taxon>Pseudomonadati</taxon>
        <taxon>Pseudomonadota</taxon>
        <taxon>Alphaproteobacteria</taxon>
        <taxon>Rhodobacterales</taxon>
        <taxon>Paracoccaceae</taxon>
        <taxon>Paracoccus</taxon>
    </lineage>
</organism>
<evidence type="ECO:0000256" key="1">
    <source>
        <dbReference type="SAM" id="MobiDB-lite"/>
    </source>
</evidence>
<dbReference type="Proteomes" id="UP000198307">
    <property type="component" value="Unassembled WGS sequence"/>
</dbReference>
<sequence>MSRQRNNSRSISSPRDGRVNWLGRRPLLRNSPLGGCVRLAGDGAAANVHASRPEPGMCQRYSPACRAFRDARARRADRSPGGECCAALIARWHSGHRLTSERTMTLDGRLAFPIHDTAIRGPASGMSRSHLKGLKQIHTRSHVQKVKKVLHRRGQPNMRLGASQPGATLERRMPPNRSAHAAIIRSNRGRAS</sequence>
<name>A0A239Q0Z4_9RHOB</name>
<proteinExistence type="predicted"/>
<dbReference type="EMBL" id="FZQB01000017">
    <property type="protein sequence ID" value="SNT76269.1"/>
    <property type="molecule type" value="Genomic_DNA"/>
</dbReference>
<evidence type="ECO:0000313" key="3">
    <source>
        <dbReference type="Proteomes" id="UP000198307"/>
    </source>
</evidence>
<reference evidence="2 3" key="1">
    <citation type="submission" date="2017-07" db="EMBL/GenBank/DDBJ databases">
        <authorList>
            <person name="Sun Z.S."/>
            <person name="Albrecht U."/>
            <person name="Echele G."/>
            <person name="Lee C.C."/>
        </authorList>
    </citation>
    <scope>NUCLEOTIDE SEQUENCE [LARGE SCALE GENOMIC DNA]</scope>
    <source>
        <strain evidence="2 3">DSM 14827</strain>
    </source>
</reference>
<dbReference type="AlphaFoldDB" id="A0A239Q0Z4"/>
<accession>A0A239Q0Z4</accession>
<gene>
    <name evidence="2" type="ORF">SAMN05444959_11748</name>
</gene>
<keyword evidence="3" id="KW-1185">Reference proteome</keyword>
<evidence type="ECO:0000313" key="2">
    <source>
        <dbReference type="EMBL" id="SNT76269.1"/>
    </source>
</evidence>
<feature type="region of interest" description="Disordered" evidence="1">
    <location>
        <begin position="157"/>
        <end position="178"/>
    </location>
</feature>